<evidence type="ECO:0000313" key="2">
    <source>
        <dbReference type="EMBL" id="DAD69190.1"/>
    </source>
</evidence>
<evidence type="ECO:0000256" key="1">
    <source>
        <dbReference type="SAM" id="MobiDB-lite"/>
    </source>
</evidence>
<name>A0A8S5LGT2_9CAUD</name>
<feature type="region of interest" description="Disordered" evidence="1">
    <location>
        <begin position="18"/>
        <end position="39"/>
    </location>
</feature>
<accession>A0A8S5LGT2</accession>
<proteinExistence type="predicted"/>
<dbReference type="Pfam" id="PF11363">
    <property type="entry name" value="DUF3164"/>
    <property type="match status" value="1"/>
</dbReference>
<protein>
    <submittedName>
        <fullName evidence="2">Uncharacterized protein</fullName>
    </submittedName>
</protein>
<reference evidence="2" key="1">
    <citation type="journal article" date="2021" name="Proc. Natl. Acad. Sci. U.S.A.">
        <title>A Catalog of Tens of Thousands of Viruses from Human Metagenomes Reveals Hidden Associations with Chronic Diseases.</title>
        <authorList>
            <person name="Tisza M.J."/>
            <person name="Buck C.B."/>
        </authorList>
    </citation>
    <scope>NUCLEOTIDE SEQUENCE</scope>
    <source>
        <strain evidence="2">Ct5tj9</strain>
    </source>
</reference>
<dbReference type="InterPro" id="IPR021505">
    <property type="entry name" value="Phage_B3_Orf6"/>
</dbReference>
<organism evidence="2">
    <name type="scientific">Siphoviridae sp. ct5tj9</name>
    <dbReference type="NCBI Taxonomy" id="2823564"/>
    <lineage>
        <taxon>Viruses</taxon>
        <taxon>Duplodnaviria</taxon>
        <taxon>Heunggongvirae</taxon>
        <taxon>Uroviricota</taxon>
        <taxon>Caudoviricetes</taxon>
    </lineage>
</organism>
<dbReference type="EMBL" id="BK014716">
    <property type="protein sequence ID" value="DAD69190.1"/>
    <property type="molecule type" value="Genomic_DNA"/>
</dbReference>
<sequence length="219" mass="25698">MEDVRTVQMTDAEWQEFQSLKREQEERKKAQKRKEDREAYRDLSEGAVDDLFPEVEALYEHMQEVKKKVMERFLSILKMRDDAFGTDSKQGQYTFINGGRSRRFTVGRYKKFMHDTTAEAGIEMVKGYLETLGTDSETQKLVRIILDLLSENAQGELEPDKILQLDRYAEEFGNEEFSEGVRIIKESLIFDWTKYFFRAQKKTEGGAWKSIPLSMTDVE</sequence>
<feature type="compositionally biased region" description="Basic and acidic residues" evidence="1">
    <location>
        <begin position="19"/>
        <end position="39"/>
    </location>
</feature>